<dbReference type="EC" id="3.4.11.4" evidence="7"/>
<dbReference type="GO" id="GO:0045148">
    <property type="term" value="F:tripeptide aminopeptidase activity"/>
    <property type="evidence" value="ECO:0007669"/>
    <property type="project" value="UniProtKB-UniRule"/>
</dbReference>
<evidence type="ECO:0000256" key="7">
    <source>
        <dbReference type="NCBIfam" id="TIGR01882"/>
    </source>
</evidence>
<dbReference type="SUPFAM" id="SSF53187">
    <property type="entry name" value="Zn-dependent exopeptidases"/>
    <property type="match status" value="1"/>
</dbReference>
<dbReference type="PIRSF" id="PIRSF037215">
    <property type="entry name" value="Peptidase_M20B"/>
    <property type="match status" value="1"/>
</dbReference>
<keyword evidence="13" id="KW-1185">Reference proteome</keyword>
<keyword evidence="5 9" id="KW-0862">Zinc</keyword>
<keyword evidence="4 12" id="KW-0378">Hydrolase</keyword>
<dbReference type="GO" id="GO:0008270">
    <property type="term" value="F:zinc ion binding"/>
    <property type="evidence" value="ECO:0007669"/>
    <property type="project" value="InterPro"/>
</dbReference>
<dbReference type="GO" id="GO:0005829">
    <property type="term" value="C:cytosol"/>
    <property type="evidence" value="ECO:0007669"/>
    <property type="project" value="TreeGrafter"/>
</dbReference>
<organism evidence="12 13">
    <name type="scientific">Frigoriglobus tundricola</name>
    <dbReference type="NCBI Taxonomy" id="2774151"/>
    <lineage>
        <taxon>Bacteria</taxon>
        <taxon>Pseudomonadati</taxon>
        <taxon>Planctomycetota</taxon>
        <taxon>Planctomycetia</taxon>
        <taxon>Gemmatales</taxon>
        <taxon>Gemmataceae</taxon>
        <taxon>Frigoriglobus</taxon>
    </lineage>
</organism>
<dbReference type="PANTHER" id="PTHR42994">
    <property type="entry name" value="PEPTIDASE T"/>
    <property type="match status" value="1"/>
</dbReference>
<dbReference type="Pfam" id="PF01546">
    <property type="entry name" value="Peptidase_M20"/>
    <property type="match status" value="1"/>
</dbReference>
<dbReference type="Gene3D" id="3.30.70.360">
    <property type="match status" value="1"/>
</dbReference>
<dbReference type="PROSITE" id="PS00759">
    <property type="entry name" value="ARGE_DAPE_CPG2_2"/>
    <property type="match status" value="1"/>
</dbReference>
<feature type="active site" evidence="8">
    <location>
        <position position="83"/>
    </location>
</feature>
<dbReference type="GO" id="GO:0006508">
    <property type="term" value="P:proteolysis"/>
    <property type="evidence" value="ECO:0007669"/>
    <property type="project" value="UniProtKB-UniRule"/>
</dbReference>
<gene>
    <name evidence="12" type="ORF">FTUN_1830</name>
</gene>
<dbReference type="InterPro" id="IPR001261">
    <property type="entry name" value="ArgE/DapE_CS"/>
</dbReference>
<dbReference type="GO" id="GO:0008237">
    <property type="term" value="F:metallopeptidase activity"/>
    <property type="evidence" value="ECO:0007669"/>
    <property type="project" value="UniProtKB-KW"/>
</dbReference>
<dbReference type="KEGG" id="ftj:FTUN_1830"/>
<feature type="active site" description="Proton acceptor" evidence="8">
    <location>
        <position position="178"/>
    </location>
</feature>
<feature type="binding site" evidence="9">
    <location>
        <position position="144"/>
    </location>
    <ligand>
        <name>Zn(2+)</name>
        <dbReference type="ChEBI" id="CHEBI:29105"/>
        <label>2</label>
    </ligand>
</feature>
<keyword evidence="12" id="KW-0031">Aminopeptidase</keyword>
<evidence type="ECO:0000259" key="11">
    <source>
        <dbReference type="Pfam" id="PF07687"/>
    </source>
</evidence>
<dbReference type="EMBL" id="CP053452">
    <property type="protein sequence ID" value="QJW94310.1"/>
    <property type="molecule type" value="Genomic_DNA"/>
</dbReference>
<dbReference type="InterPro" id="IPR002933">
    <property type="entry name" value="Peptidase_M20"/>
</dbReference>
<dbReference type="NCBIfam" id="NF003976">
    <property type="entry name" value="PRK05469.1"/>
    <property type="match status" value="1"/>
</dbReference>
<dbReference type="SUPFAM" id="SSF55031">
    <property type="entry name" value="Bacterial exopeptidase dimerisation domain"/>
    <property type="match status" value="1"/>
</dbReference>
<dbReference type="PANTHER" id="PTHR42994:SF1">
    <property type="entry name" value="PEPTIDASE T"/>
    <property type="match status" value="1"/>
</dbReference>
<feature type="region of interest" description="Disordered" evidence="10">
    <location>
        <begin position="355"/>
        <end position="382"/>
    </location>
</feature>
<dbReference type="RefSeq" id="WP_171470338.1">
    <property type="nucleotide sequence ID" value="NZ_CP053452.2"/>
</dbReference>
<sequence length="412" mass="44311">MSVPTDTLLDRFLRYVRIDTKADEKSSTYPSSPGQLVLGRVLRDELLALGLADAVQNEHGLVFATVPGNVPGAPTIAFNAHIDTNPENSGKDVDPQVIRGYAGGDIVLPKDPSKVIRVSDNPELNGLIGKTIVTTDGTTLLGADDKAGLAVIMDAARTLVANPQIPHGPVRIVFTCDEEIGFGVKHLEPAQIGAVAAYTLDGAGSGEIEDETFSADAATVTITGVNIHPSIGKGRMVNAVRLAAMFIDRLPKRRMSPETTDGRDGFLHPLTIEGGTGQVKVGFLLRDFDTAQLAVQADLLREIGRQVERDYPEAKVQVDVRKQYRNMRDGIAKLPQAITYAAEATRRAGLEPKHKIIRGGTDGSQLTEKGLPTPNLSTGEHNPHSPLEWTCLEEMEAAVRVVVELCQVWAGR</sequence>
<keyword evidence="3 9" id="KW-0479">Metal-binding</keyword>
<accession>A0A6M5YLT3</accession>
<dbReference type="NCBIfam" id="TIGR01882">
    <property type="entry name" value="peptidase-T"/>
    <property type="match status" value="1"/>
</dbReference>
<dbReference type="Pfam" id="PF07687">
    <property type="entry name" value="M20_dimer"/>
    <property type="match status" value="1"/>
</dbReference>
<feature type="binding site" evidence="9">
    <location>
        <position position="144"/>
    </location>
    <ligand>
        <name>Zn(2+)</name>
        <dbReference type="ChEBI" id="CHEBI:29105"/>
        <label>1</label>
    </ligand>
</feature>
<evidence type="ECO:0000256" key="5">
    <source>
        <dbReference type="ARBA" id="ARBA00022833"/>
    </source>
</evidence>
<dbReference type="InterPro" id="IPR010161">
    <property type="entry name" value="Peptidase_M20B"/>
</dbReference>
<dbReference type="GO" id="GO:0006518">
    <property type="term" value="P:peptide metabolic process"/>
    <property type="evidence" value="ECO:0007669"/>
    <property type="project" value="InterPro"/>
</dbReference>
<comment type="cofactor">
    <cofactor evidence="9">
        <name>Zn(2+)</name>
        <dbReference type="ChEBI" id="CHEBI:29105"/>
    </cofactor>
    <text evidence="9">Binds 2 Zn(2+) ions per subunit.</text>
</comment>
<evidence type="ECO:0000256" key="4">
    <source>
        <dbReference type="ARBA" id="ARBA00022801"/>
    </source>
</evidence>
<evidence type="ECO:0000313" key="12">
    <source>
        <dbReference type="EMBL" id="QJW94310.1"/>
    </source>
</evidence>
<feature type="binding site" evidence="9">
    <location>
        <position position="81"/>
    </location>
    <ligand>
        <name>Zn(2+)</name>
        <dbReference type="ChEBI" id="CHEBI:29105"/>
        <label>1</label>
    </ligand>
</feature>
<feature type="binding site" evidence="9">
    <location>
        <position position="384"/>
    </location>
    <ligand>
        <name>Zn(2+)</name>
        <dbReference type="ChEBI" id="CHEBI:29105"/>
        <label>2</label>
    </ligand>
</feature>
<dbReference type="Gene3D" id="3.40.630.10">
    <property type="entry name" value="Zn peptidases"/>
    <property type="match status" value="1"/>
</dbReference>
<comment type="similarity">
    <text evidence="1">Belongs to the peptidase M20B family.</text>
</comment>
<evidence type="ECO:0000313" key="13">
    <source>
        <dbReference type="Proteomes" id="UP000503447"/>
    </source>
</evidence>
<feature type="domain" description="Peptidase M20 dimerisation" evidence="11">
    <location>
        <begin position="213"/>
        <end position="286"/>
    </location>
</feature>
<evidence type="ECO:0000256" key="10">
    <source>
        <dbReference type="SAM" id="MobiDB-lite"/>
    </source>
</evidence>
<evidence type="ECO:0000256" key="3">
    <source>
        <dbReference type="ARBA" id="ARBA00022723"/>
    </source>
</evidence>
<keyword evidence="6" id="KW-0482">Metalloprotease</keyword>
<evidence type="ECO:0000256" key="1">
    <source>
        <dbReference type="ARBA" id="ARBA00009692"/>
    </source>
</evidence>
<keyword evidence="2" id="KW-0645">Protease</keyword>
<dbReference type="Proteomes" id="UP000503447">
    <property type="component" value="Chromosome"/>
</dbReference>
<dbReference type="NCBIfam" id="NF009920">
    <property type="entry name" value="PRK13381.1"/>
    <property type="match status" value="1"/>
</dbReference>
<evidence type="ECO:0000256" key="6">
    <source>
        <dbReference type="ARBA" id="ARBA00023049"/>
    </source>
</evidence>
<evidence type="ECO:0000256" key="9">
    <source>
        <dbReference type="PIRSR" id="PIRSR037215-2"/>
    </source>
</evidence>
<protein>
    <recommendedName>
        <fullName evidence="7">Peptidase T</fullName>
        <ecNumber evidence="7">3.4.11.4</ecNumber>
    </recommendedName>
</protein>
<feature type="binding site" evidence="9">
    <location>
        <position position="201"/>
    </location>
    <ligand>
        <name>Zn(2+)</name>
        <dbReference type="ChEBI" id="CHEBI:29105"/>
        <label>1</label>
    </ligand>
</feature>
<dbReference type="AlphaFoldDB" id="A0A6M5YLT3"/>
<proteinExistence type="inferred from homology"/>
<dbReference type="InterPro" id="IPR011650">
    <property type="entry name" value="Peptidase_M20_dimer"/>
</dbReference>
<reference evidence="13" key="1">
    <citation type="submission" date="2020-05" db="EMBL/GenBank/DDBJ databases">
        <title>Frigoriglobus tundricola gen. nov., sp. nov., a psychrotolerant cellulolytic planctomycete of the family Gemmataceae with two divergent copies of 16S rRNA gene.</title>
        <authorList>
            <person name="Kulichevskaya I.S."/>
            <person name="Ivanova A.A."/>
            <person name="Naumoff D.G."/>
            <person name="Beletsky A.V."/>
            <person name="Rijpstra W.I.C."/>
            <person name="Sinninghe Damste J.S."/>
            <person name="Mardanov A.V."/>
            <person name="Ravin N.V."/>
            <person name="Dedysh S.N."/>
        </authorList>
    </citation>
    <scope>NUCLEOTIDE SEQUENCE [LARGE SCALE GENOMIC DNA]</scope>
    <source>
        <strain evidence="13">PL17</strain>
    </source>
</reference>
<evidence type="ECO:0000256" key="2">
    <source>
        <dbReference type="ARBA" id="ARBA00022670"/>
    </source>
</evidence>
<dbReference type="InterPro" id="IPR036264">
    <property type="entry name" value="Bact_exopeptidase_dim_dom"/>
</dbReference>
<feature type="binding site" evidence="9">
    <location>
        <position position="179"/>
    </location>
    <ligand>
        <name>Zn(2+)</name>
        <dbReference type="ChEBI" id="CHEBI:29105"/>
        <label>2</label>
    </ligand>
</feature>
<evidence type="ECO:0000256" key="8">
    <source>
        <dbReference type="PIRSR" id="PIRSR037215-1"/>
    </source>
</evidence>
<name>A0A6M5YLT3_9BACT</name>